<evidence type="ECO:0000313" key="5">
    <source>
        <dbReference type="Proteomes" id="UP000683575"/>
    </source>
</evidence>
<dbReference type="Proteomes" id="UP000683575">
    <property type="component" value="Chromosome"/>
</dbReference>
<dbReference type="Pfam" id="PF00583">
    <property type="entry name" value="Acetyltransf_1"/>
    <property type="match status" value="1"/>
</dbReference>
<feature type="domain" description="N-acetyltransferase" evidence="3">
    <location>
        <begin position="5"/>
        <end position="166"/>
    </location>
</feature>
<dbReference type="AlphaFoldDB" id="A0A975T470"/>
<reference evidence="4" key="1">
    <citation type="submission" date="2021-06" db="EMBL/GenBank/DDBJ databases">
        <title>Complete genome sequence of Nocardioides sp. G188.</title>
        <authorList>
            <person name="Im W.-T."/>
        </authorList>
    </citation>
    <scope>NUCLEOTIDE SEQUENCE</scope>
    <source>
        <strain evidence="4">G188</strain>
    </source>
</reference>
<keyword evidence="2" id="KW-0012">Acyltransferase</keyword>
<evidence type="ECO:0000259" key="3">
    <source>
        <dbReference type="PROSITE" id="PS51186"/>
    </source>
</evidence>
<dbReference type="PANTHER" id="PTHR43877">
    <property type="entry name" value="AMINOALKYLPHOSPHONATE N-ACETYLTRANSFERASE-RELATED-RELATED"/>
    <property type="match status" value="1"/>
</dbReference>
<dbReference type="KEGG" id="nps:KRR39_12320"/>
<name>A0A975T470_9ACTN</name>
<protein>
    <submittedName>
        <fullName evidence="4">GNAT family N-acetyltransferase</fullName>
    </submittedName>
</protein>
<organism evidence="4 5">
    <name type="scientific">Nocardioides panacis</name>
    <dbReference type="NCBI Taxonomy" id="2849501"/>
    <lineage>
        <taxon>Bacteria</taxon>
        <taxon>Bacillati</taxon>
        <taxon>Actinomycetota</taxon>
        <taxon>Actinomycetes</taxon>
        <taxon>Propionibacteriales</taxon>
        <taxon>Nocardioidaceae</taxon>
        <taxon>Nocardioides</taxon>
    </lineage>
</organism>
<keyword evidence="5" id="KW-1185">Reference proteome</keyword>
<gene>
    <name evidence="4" type="ORF">KRR39_12320</name>
</gene>
<evidence type="ECO:0000256" key="1">
    <source>
        <dbReference type="ARBA" id="ARBA00022679"/>
    </source>
</evidence>
<evidence type="ECO:0000313" key="4">
    <source>
        <dbReference type="EMBL" id="QWZ10548.1"/>
    </source>
</evidence>
<keyword evidence="1" id="KW-0808">Transferase</keyword>
<accession>A0A975T470</accession>
<dbReference type="CDD" id="cd04301">
    <property type="entry name" value="NAT_SF"/>
    <property type="match status" value="1"/>
</dbReference>
<dbReference type="PROSITE" id="PS51186">
    <property type="entry name" value="GNAT"/>
    <property type="match status" value="1"/>
</dbReference>
<dbReference type="InterPro" id="IPR050832">
    <property type="entry name" value="Bact_Acetyltransf"/>
</dbReference>
<sequence length="296" mass="32368">MTADYFVRPMTPTDVPEVERLTDAAFFDLDVRTHRAGWPAPEHRSEARAAEWRARVRHLVQHDPRGCWVAEDDSGVLGATVSMRRDTTWLLAAYAVRPGLQGRGVGRQLLDAALAYGDGCLHGMIAASEDPPAVRRYRLAGFTLHPTMLLRGPVARADLPVVERVREGSAGDVPLMDSVDRQVRGAAHGVDHEVLTRAYRLVVVDRPTGSGYAYVAARGGPYLLAATNRRTATDLLWEALAASSPDEPVEVPHVSAANEWALDVGLACRMQLWTSGYLALRGLKPPAPYLHSGHFL</sequence>
<dbReference type="GO" id="GO:0016747">
    <property type="term" value="F:acyltransferase activity, transferring groups other than amino-acyl groups"/>
    <property type="evidence" value="ECO:0007669"/>
    <property type="project" value="InterPro"/>
</dbReference>
<proteinExistence type="predicted"/>
<dbReference type="InterPro" id="IPR000182">
    <property type="entry name" value="GNAT_dom"/>
</dbReference>
<evidence type="ECO:0000256" key="2">
    <source>
        <dbReference type="ARBA" id="ARBA00023315"/>
    </source>
</evidence>
<dbReference type="EMBL" id="CP077062">
    <property type="protein sequence ID" value="QWZ10548.1"/>
    <property type="molecule type" value="Genomic_DNA"/>
</dbReference>